<feature type="domain" description="Chorismatase FkbO/Hyg5-like N-terminal" evidence="2">
    <location>
        <begin position="88"/>
        <end position="210"/>
    </location>
</feature>
<dbReference type="STRING" id="1122188.SAMN02745674_02549"/>
<dbReference type="InterPro" id="IPR035959">
    <property type="entry name" value="RutC-like_sf"/>
</dbReference>
<dbReference type="GO" id="GO:0016829">
    <property type="term" value="F:lyase activity"/>
    <property type="evidence" value="ECO:0007669"/>
    <property type="project" value="UniProtKB-KW"/>
</dbReference>
<dbReference type="AlphaFoldDB" id="A0A1T4S3T5"/>
<dbReference type="SUPFAM" id="SSF55298">
    <property type="entry name" value="YjgF-like"/>
    <property type="match status" value="1"/>
</dbReference>
<dbReference type="Gene3D" id="3.30.1330.40">
    <property type="entry name" value="RutC-like"/>
    <property type="match status" value="1"/>
</dbReference>
<keyword evidence="4" id="KW-1185">Reference proteome</keyword>
<dbReference type="InterPro" id="IPR049368">
    <property type="entry name" value="FkbO_Hyg5-like_N"/>
</dbReference>
<dbReference type="EMBL" id="FUXP01000013">
    <property type="protein sequence ID" value="SKA22883.1"/>
    <property type="molecule type" value="Genomic_DNA"/>
</dbReference>
<sequence length="356" mass="38862">MAPRQYHGRMTDPAPGAAARAAPADPHASPVPANGPRLSVDYSDTSPEALLAAPDTLVVLGFGDAAPDHDDPRYLRVPLRQQGRPQFEVWRARAGVRHGRADGIAWASDGSLQFGALEIDEPDGEDIRAAAEAAYRRMLGFTSGSEYPHLLRIWNYLDGITLGDDDQERYRRFCVGRAEGLGSFDANRLPAATAIGRVDGRRRLQVYWLAATSPGTPLENPRQISAYRYPRCYGPQPPSFARAMLPPDDSMPLLLSGTAAIVGHESRHADSLATQLDETLANFASLLEQARAHRPSLPGEFGPGTRLKVYVRDAGELELASRLLAERLGPEVPRIVLQGAVCRRELRIEIDGVHDL</sequence>
<evidence type="ECO:0000313" key="3">
    <source>
        <dbReference type="EMBL" id="SKA22883.1"/>
    </source>
</evidence>
<reference evidence="3 4" key="1">
    <citation type="submission" date="2017-02" db="EMBL/GenBank/DDBJ databases">
        <authorList>
            <person name="Peterson S.W."/>
        </authorList>
    </citation>
    <scope>NUCLEOTIDE SEQUENCE [LARGE SCALE GENOMIC DNA]</scope>
    <source>
        <strain evidence="3 4">DSM 21749</strain>
    </source>
</reference>
<evidence type="ECO:0000259" key="2">
    <source>
        <dbReference type="Pfam" id="PF21168"/>
    </source>
</evidence>
<evidence type="ECO:0000256" key="1">
    <source>
        <dbReference type="SAM" id="MobiDB-lite"/>
    </source>
</evidence>
<dbReference type="Proteomes" id="UP000190061">
    <property type="component" value="Unassembled WGS sequence"/>
</dbReference>
<protein>
    <submittedName>
        <fullName evidence="3">Chorismate lyase / 3-hydroxybenzoate synthase</fullName>
    </submittedName>
</protein>
<accession>A0A1T4S3T5</accession>
<evidence type="ECO:0000313" key="4">
    <source>
        <dbReference type="Proteomes" id="UP000190061"/>
    </source>
</evidence>
<feature type="compositionally biased region" description="Low complexity" evidence="1">
    <location>
        <begin position="13"/>
        <end position="30"/>
    </location>
</feature>
<gene>
    <name evidence="3" type="ORF">SAMN02745674_02549</name>
</gene>
<dbReference type="Pfam" id="PF21168">
    <property type="entry name" value="FkbO_Hyg5-like_N"/>
    <property type="match status" value="1"/>
</dbReference>
<feature type="region of interest" description="Disordered" evidence="1">
    <location>
        <begin position="1"/>
        <end position="42"/>
    </location>
</feature>
<keyword evidence="3" id="KW-0456">Lyase</keyword>
<proteinExistence type="predicted"/>
<organism evidence="3 4">
    <name type="scientific">Lysobacter spongiicola DSM 21749</name>
    <dbReference type="NCBI Taxonomy" id="1122188"/>
    <lineage>
        <taxon>Bacteria</taxon>
        <taxon>Pseudomonadati</taxon>
        <taxon>Pseudomonadota</taxon>
        <taxon>Gammaproteobacteria</taxon>
        <taxon>Lysobacterales</taxon>
        <taxon>Lysobacteraceae</taxon>
        <taxon>Novilysobacter</taxon>
    </lineage>
</organism>
<name>A0A1T4S3T5_9GAMM</name>